<proteinExistence type="predicted"/>
<sequence>AALITLAGTLDIIAVFSTNVIAGATCFAFGAVVKPLRRRIALVLVCANLTVVGRINLPNCQAYPLPM</sequence>
<dbReference type="AlphaFoldDB" id="A0A7Y0XEP9"/>
<keyword evidence="1" id="KW-1133">Transmembrane helix</keyword>
<organism evidence="2 3">
    <name type="scientific">Vibrio parahaemolyticus</name>
    <dbReference type="NCBI Taxonomy" id="670"/>
    <lineage>
        <taxon>Bacteria</taxon>
        <taxon>Pseudomonadati</taxon>
        <taxon>Pseudomonadota</taxon>
        <taxon>Gammaproteobacteria</taxon>
        <taxon>Vibrionales</taxon>
        <taxon>Vibrionaceae</taxon>
        <taxon>Vibrio</taxon>
    </lineage>
</organism>
<accession>A0A7Y0XEP9</accession>
<name>A0A7Y0XEP9_VIBPH</name>
<dbReference type="Proteomes" id="UP000518904">
    <property type="component" value="Unassembled WGS sequence"/>
</dbReference>
<keyword evidence="1" id="KW-0472">Membrane</keyword>
<evidence type="ECO:0000313" key="3">
    <source>
        <dbReference type="Proteomes" id="UP000518904"/>
    </source>
</evidence>
<feature type="transmembrane region" description="Helical" evidence="1">
    <location>
        <begin position="12"/>
        <end position="33"/>
    </location>
</feature>
<protein>
    <submittedName>
        <fullName evidence="2">Uncharacterized protein</fullName>
    </submittedName>
</protein>
<gene>
    <name evidence="2" type="ORF">HKB16_24750</name>
</gene>
<evidence type="ECO:0000313" key="2">
    <source>
        <dbReference type="EMBL" id="NMU86063.1"/>
    </source>
</evidence>
<reference evidence="2 3" key="1">
    <citation type="submission" date="2020-04" db="EMBL/GenBank/DDBJ databases">
        <title>Whole-genome sequencing of Vibrio spp. from China reveals different genetic environments of blaCTX-M-14 among diverse lineages.</title>
        <authorList>
            <person name="Zheng Z."/>
            <person name="Ye L."/>
            <person name="Chen S."/>
        </authorList>
    </citation>
    <scope>NUCLEOTIDE SEQUENCE [LARGE SCALE GENOMIC DNA]</scope>
    <source>
        <strain evidence="2 3">Vb0551</strain>
    </source>
</reference>
<evidence type="ECO:0000256" key="1">
    <source>
        <dbReference type="SAM" id="Phobius"/>
    </source>
</evidence>
<feature type="non-terminal residue" evidence="2">
    <location>
        <position position="1"/>
    </location>
</feature>
<comment type="caution">
    <text evidence="2">The sequence shown here is derived from an EMBL/GenBank/DDBJ whole genome shotgun (WGS) entry which is preliminary data.</text>
</comment>
<dbReference type="EMBL" id="JABCLB010002330">
    <property type="protein sequence ID" value="NMU86063.1"/>
    <property type="molecule type" value="Genomic_DNA"/>
</dbReference>
<keyword evidence="1" id="KW-0812">Transmembrane</keyword>